<proteinExistence type="predicted"/>
<accession>A0A938B239</accession>
<protein>
    <recommendedName>
        <fullName evidence="3">Guanylate cyclase domain-containing protein</fullName>
    </recommendedName>
</protein>
<sequence>MWSVARGPAAHCAEHLCRGLSTRLPVSDVAHLGCLPFWAAWGIYGDLRHCGHFHSEDRLDYTIIGGQVNAASRLESLAEPDEILIAHGT</sequence>
<name>A0A938B239_UNCTE</name>
<dbReference type="Gene3D" id="3.30.70.1230">
    <property type="entry name" value="Nucleotide cyclase"/>
    <property type="match status" value="1"/>
</dbReference>
<evidence type="ECO:0008006" key="3">
    <source>
        <dbReference type="Google" id="ProtNLM"/>
    </source>
</evidence>
<comment type="caution">
    <text evidence="1">The sequence shown here is derived from an EMBL/GenBank/DDBJ whole genome shotgun (WGS) entry which is preliminary data.</text>
</comment>
<evidence type="ECO:0000313" key="2">
    <source>
        <dbReference type="Proteomes" id="UP000712673"/>
    </source>
</evidence>
<evidence type="ECO:0000313" key="1">
    <source>
        <dbReference type="EMBL" id="MBM3222448.1"/>
    </source>
</evidence>
<reference evidence="1" key="1">
    <citation type="submission" date="2019-03" db="EMBL/GenBank/DDBJ databases">
        <title>Lake Tanganyika Metagenome-Assembled Genomes (MAGs).</title>
        <authorList>
            <person name="Tran P."/>
        </authorList>
    </citation>
    <scope>NUCLEOTIDE SEQUENCE</scope>
    <source>
        <strain evidence="1">K_DeepCast_65m_m2_066</strain>
    </source>
</reference>
<dbReference type="EMBL" id="VGLS01000021">
    <property type="protein sequence ID" value="MBM3222448.1"/>
    <property type="molecule type" value="Genomic_DNA"/>
</dbReference>
<dbReference type="SUPFAM" id="SSF55073">
    <property type="entry name" value="Nucleotide cyclase"/>
    <property type="match status" value="1"/>
</dbReference>
<organism evidence="1 2">
    <name type="scientific">Tectimicrobiota bacterium</name>
    <dbReference type="NCBI Taxonomy" id="2528274"/>
    <lineage>
        <taxon>Bacteria</taxon>
        <taxon>Pseudomonadati</taxon>
        <taxon>Nitrospinota/Tectimicrobiota group</taxon>
        <taxon>Candidatus Tectimicrobiota</taxon>
    </lineage>
</organism>
<dbReference type="Proteomes" id="UP000712673">
    <property type="component" value="Unassembled WGS sequence"/>
</dbReference>
<dbReference type="AlphaFoldDB" id="A0A938B239"/>
<gene>
    <name evidence="1" type="ORF">FJZ47_01400</name>
</gene>
<dbReference type="InterPro" id="IPR029787">
    <property type="entry name" value="Nucleotide_cyclase"/>
</dbReference>